<dbReference type="InterPro" id="IPR013656">
    <property type="entry name" value="PAS_4"/>
</dbReference>
<sequence length="864" mass="95036">MTQDRFPLAPHPGLAPVPPPLGPQGQLHHPLLTQCHWAATALGPPAGWPAALRAAVNQVLETPAPTWLAWGEALTLIYNPPYVPLLQDKHPAALGAPLQQVWAEVWHDVSPLLATAMAGQAIHREHMPLQVLRNGRTEPAWFSFSYTPLRGDDGAVYGLICNVQETTALMQARERHAQDEVRLQALAAAHEQQQAETLLRQAQKDETEERYRLAVLATNDAIWDWRLADGHVIWNQALSTLFGHAHTHTSADWWLQHIHPGDRQRIDDDIHAVIEGGGTSWTQEYRFRRADGSHADVLDRGTVLRDAQGRALRMIGAMLDLSERKASEAALRESERQFRTLFTSMDEGFCIIEFLDGPHGPMSDYVHVVANPAYTANAGIPDVVGQRVRDMVPDEAEGWVQIYRRVLVTGEPVRFERELVATGRYLELAAFRLEPAERRQVAVLFQDVTQRHRAELALRELNDTLERRVAQEVADRLRTEDALRQSQKMEAVGQLTGGIAHDFNNMLAVVIGSLDLLARRFVGENDRAARYVDAARDSARRAAQLTQRLLAFSRQQPLQPEPVDVNKLVAGMSDLLRHSLGGAVMLETVLAGGLWRAHVDPNQLESAILNLAVNGRDAMPEGGRLTIETANAFLDERYVAGKPGVAAGQYVMVAVSDTGVGMTPEVMAKAFDPFFTTKEVGRGTGLGLSQVYGFVRQSGGHVKIYSEPGQGTAAKIYLPRLVGGAEPLQAEQSPQRLPRGDGRELVLVVEDEPAVRAFSVEALTELGYAVLEADSAAAALQLLDAHPEVALLFTDVVMPEVNGRKLADEALRRRPGLKVLFTTGYTRNAVVHNGVLDPGVHLLGKPFTVEELAARVREVLDTAS</sequence>
<dbReference type="Pfam" id="PF08447">
    <property type="entry name" value="PAS_3"/>
    <property type="match status" value="1"/>
</dbReference>
<dbReference type="RefSeq" id="WP_250195496.1">
    <property type="nucleotide sequence ID" value="NZ_CP097635.1"/>
</dbReference>
<organism evidence="9 10">
    <name type="scientific">Aquincola tertiaricarbonis</name>
    <dbReference type="NCBI Taxonomy" id="391953"/>
    <lineage>
        <taxon>Bacteria</taxon>
        <taxon>Pseudomonadati</taxon>
        <taxon>Pseudomonadota</taxon>
        <taxon>Betaproteobacteria</taxon>
        <taxon>Burkholderiales</taxon>
        <taxon>Sphaerotilaceae</taxon>
        <taxon>Aquincola</taxon>
    </lineage>
</organism>
<dbReference type="PANTHER" id="PTHR43065">
    <property type="entry name" value="SENSOR HISTIDINE KINASE"/>
    <property type="match status" value="1"/>
</dbReference>
<proteinExistence type="predicted"/>
<dbReference type="CDD" id="cd16919">
    <property type="entry name" value="HATPase_CckA-like"/>
    <property type="match status" value="1"/>
</dbReference>
<keyword evidence="3 4" id="KW-0597">Phosphoprotein</keyword>
<dbReference type="PROSITE" id="PS50109">
    <property type="entry name" value="HIS_KIN"/>
    <property type="match status" value="1"/>
</dbReference>
<evidence type="ECO:0000256" key="1">
    <source>
        <dbReference type="ARBA" id="ARBA00000085"/>
    </source>
</evidence>
<dbReference type="InterPro" id="IPR003661">
    <property type="entry name" value="HisK_dim/P_dom"/>
</dbReference>
<dbReference type="SUPFAM" id="SSF55874">
    <property type="entry name" value="ATPase domain of HSP90 chaperone/DNA topoisomerase II/histidine kinase"/>
    <property type="match status" value="1"/>
</dbReference>
<keyword evidence="10" id="KW-1185">Reference proteome</keyword>
<dbReference type="InterPro" id="IPR004358">
    <property type="entry name" value="Sig_transdc_His_kin-like_C"/>
</dbReference>
<dbReference type="Pfam" id="PF00512">
    <property type="entry name" value="HisKA"/>
    <property type="match status" value="1"/>
</dbReference>
<evidence type="ECO:0000259" key="6">
    <source>
        <dbReference type="PROSITE" id="PS50109"/>
    </source>
</evidence>
<feature type="domain" description="PAC" evidence="8">
    <location>
        <begin position="281"/>
        <end position="333"/>
    </location>
</feature>
<dbReference type="EMBL" id="CP097635">
    <property type="protein sequence ID" value="URI07231.1"/>
    <property type="molecule type" value="Genomic_DNA"/>
</dbReference>
<dbReference type="InterPro" id="IPR000700">
    <property type="entry name" value="PAS-assoc_C"/>
</dbReference>
<dbReference type="Pfam" id="PF02518">
    <property type="entry name" value="HATPase_c"/>
    <property type="match status" value="1"/>
</dbReference>
<dbReference type="EC" id="2.7.13.3" evidence="2"/>
<dbReference type="SUPFAM" id="SSF55785">
    <property type="entry name" value="PYP-like sensor domain (PAS domain)"/>
    <property type="match status" value="2"/>
</dbReference>
<dbReference type="PROSITE" id="PS50110">
    <property type="entry name" value="RESPONSE_REGULATORY"/>
    <property type="match status" value="1"/>
</dbReference>
<dbReference type="SUPFAM" id="SSF52172">
    <property type="entry name" value="CheY-like"/>
    <property type="match status" value="1"/>
</dbReference>
<dbReference type="Pfam" id="PF00072">
    <property type="entry name" value="Response_reg"/>
    <property type="match status" value="1"/>
</dbReference>
<evidence type="ECO:0000259" key="7">
    <source>
        <dbReference type="PROSITE" id="PS50110"/>
    </source>
</evidence>
<accession>A0ABY4S1E3</accession>
<dbReference type="InterPro" id="IPR035965">
    <property type="entry name" value="PAS-like_dom_sf"/>
</dbReference>
<dbReference type="SUPFAM" id="SSF47384">
    <property type="entry name" value="Homodimeric domain of signal transducing histidine kinase"/>
    <property type="match status" value="1"/>
</dbReference>
<gene>
    <name evidence="9" type="ORF">MW290_00985</name>
</gene>
<dbReference type="NCBIfam" id="TIGR00229">
    <property type="entry name" value="sensory_box"/>
    <property type="match status" value="1"/>
</dbReference>
<dbReference type="InterPro" id="IPR003594">
    <property type="entry name" value="HATPase_dom"/>
</dbReference>
<dbReference type="InterPro" id="IPR036890">
    <property type="entry name" value="HATPase_C_sf"/>
</dbReference>
<comment type="catalytic activity">
    <reaction evidence="1">
        <text>ATP + protein L-histidine = ADP + protein N-phospho-L-histidine.</text>
        <dbReference type="EC" id="2.7.13.3"/>
    </reaction>
</comment>
<protein>
    <recommendedName>
        <fullName evidence="2">histidine kinase</fullName>
        <ecNumber evidence="2">2.7.13.3</ecNumber>
    </recommendedName>
</protein>
<dbReference type="SMART" id="SM00387">
    <property type="entry name" value="HATPase_c"/>
    <property type="match status" value="1"/>
</dbReference>
<dbReference type="Gene3D" id="3.40.50.2300">
    <property type="match status" value="1"/>
</dbReference>
<dbReference type="Proteomes" id="UP001056201">
    <property type="component" value="Chromosome 1"/>
</dbReference>
<dbReference type="InterPro" id="IPR000014">
    <property type="entry name" value="PAS"/>
</dbReference>
<name>A0ABY4S1E3_AQUTE</name>
<dbReference type="Gene3D" id="3.30.565.10">
    <property type="entry name" value="Histidine kinase-like ATPase, C-terminal domain"/>
    <property type="match status" value="1"/>
</dbReference>
<dbReference type="SMART" id="SM00091">
    <property type="entry name" value="PAS"/>
    <property type="match status" value="1"/>
</dbReference>
<evidence type="ECO:0000313" key="10">
    <source>
        <dbReference type="Proteomes" id="UP001056201"/>
    </source>
</evidence>
<dbReference type="CDD" id="cd00130">
    <property type="entry name" value="PAS"/>
    <property type="match status" value="1"/>
</dbReference>
<dbReference type="Pfam" id="PF08448">
    <property type="entry name" value="PAS_4"/>
    <property type="match status" value="2"/>
</dbReference>
<dbReference type="SMART" id="SM00086">
    <property type="entry name" value="PAC"/>
    <property type="match status" value="2"/>
</dbReference>
<evidence type="ECO:0000256" key="5">
    <source>
        <dbReference type="SAM" id="MobiDB-lite"/>
    </source>
</evidence>
<feature type="region of interest" description="Disordered" evidence="5">
    <location>
        <begin position="1"/>
        <end position="25"/>
    </location>
</feature>
<feature type="domain" description="Histidine kinase" evidence="6">
    <location>
        <begin position="498"/>
        <end position="722"/>
    </location>
</feature>
<dbReference type="InterPro" id="IPR005467">
    <property type="entry name" value="His_kinase_dom"/>
</dbReference>
<dbReference type="PROSITE" id="PS50113">
    <property type="entry name" value="PAC"/>
    <property type="match status" value="1"/>
</dbReference>
<evidence type="ECO:0000256" key="3">
    <source>
        <dbReference type="ARBA" id="ARBA00022553"/>
    </source>
</evidence>
<dbReference type="PANTHER" id="PTHR43065:SF49">
    <property type="entry name" value="HISTIDINE KINASE"/>
    <property type="match status" value="1"/>
</dbReference>
<dbReference type="SMART" id="SM00448">
    <property type="entry name" value="REC"/>
    <property type="match status" value="1"/>
</dbReference>
<dbReference type="InterPro" id="IPR013655">
    <property type="entry name" value="PAS_fold_3"/>
</dbReference>
<dbReference type="SMART" id="SM00388">
    <property type="entry name" value="HisKA"/>
    <property type="match status" value="1"/>
</dbReference>
<dbReference type="PRINTS" id="PR00344">
    <property type="entry name" value="BCTRLSENSOR"/>
</dbReference>
<dbReference type="Gene3D" id="3.30.450.20">
    <property type="entry name" value="PAS domain"/>
    <property type="match status" value="3"/>
</dbReference>
<feature type="compositionally biased region" description="Pro residues" evidence="5">
    <location>
        <begin position="9"/>
        <end position="22"/>
    </location>
</feature>
<dbReference type="InterPro" id="IPR011006">
    <property type="entry name" value="CheY-like_superfamily"/>
</dbReference>
<evidence type="ECO:0000259" key="8">
    <source>
        <dbReference type="PROSITE" id="PS50113"/>
    </source>
</evidence>
<evidence type="ECO:0000256" key="4">
    <source>
        <dbReference type="PROSITE-ProRule" id="PRU00169"/>
    </source>
</evidence>
<reference evidence="9" key="1">
    <citation type="submission" date="2022-05" db="EMBL/GenBank/DDBJ databases">
        <title>An RpoN-dependent PEP-CTERM gene is involved in floc formation of an Aquincola tertiaricarbonis strain.</title>
        <authorList>
            <person name="Qiu D."/>
            <person name="Xia M."/>
        </authorList>
    </citation>
    <scope>NUCLEOTIDE SEQUENCE</scope>
    <source>
        <strain evidence="9">RN12</strain>
    </source>
</reference>
<feature type="domain" description="Response regulatory" evidence="7">
    <location>
        <begin position="745"/>
        <end position="860"/>
    </location>
</feature>
<dbReference type="InterPro" id="IPR001610">
    <property type="entry name" value="PAC"/>
</dbReference>
<dbReference type="InterPro" id="IPR036097">
    <property type="entry name" value="HisK_dim/P_sf"/>
</dbReference>
<dbReference type="Gene3D" id="1.10.287.130">
    <property type="match status" value="1"/>
</dbReference>
<feature type="modified residue" description="4-aspartylphosphate" evidence="4">
    <location>
        <position position="795"/>
    </location>
</feature>
<dbReference type="InterPro" id="IPR001789">
    <property type="entry name" value="Sig_transdc_resp-reg_receiver"/>
</dbReference>
<evidence type="ECO:0000256" key="2">
    <source>
        <dbReference type="ARBA" id="ARBA00012438"/>
    </source>
</evidence>
<evidence type="ECO:0000313" key="9">
    <source>
        <dbReference type="EMBL" id="URI07231.1"/>
    </source>
</evidence>